<evidence type="ECO:0000256" key="7">
    <source>
        <dbReference type="ARBA" id="ARBA00022859"/>
    </source>
</evidence>
<evidence type="ECO:0000256" key="2">
    <source>
        <dbReference type="ARBA" id="ARBA00022525"/>
    </source>
</evidence>
<keyword evidence="2" id="KW-0964">Secreted</keyword>
<accession>A0ABR3NUH3</accession>
<evidence type="ECO:0000256" key="1">
    <source>
        <dbReference type="ARBA" id="ARBA00004613"/>
    </source>
</evidence>
<dbReference type="InterPro" id="IPR001304">
    <property type="entry name" value="C-type_lectin-like"/>
</dbReference>
<evidence type="ECO:0000256" key="11">
    <source>
        <dbReference type="SAM" id="SignalP"/>
    </source>
</evidence>
<keyword evidence="9" id="KW-1015">Disulfide bond</keyword>
<dbReference type="SMART" id="SM00034">
    <property type="entry name" value="CLECT"/>
    <property type="match status" value="2"/>
</dbReference>
<feature type="region of interest" description="Disordered" evidence="10">
    <location>
        <begin position="35"/>
        <end position="85"/>
    </location>
</feature>
<evidence type="ECO:0000256" key="3">
    <source>
        <dbReference type="ARBA" id="ARBA00022588"/>
    </source>
</evidence>
<keyword evidence="6" id="KW-0106">Calcium</keyword>
<dbReference type="PANTHER" id="PTHR24024">
    <property type="entry name" value="PULMONARY SURFACTANT-ASSOCIATED PROTEIN A"/>
    <property type="match status" value="1"/>
</dbReference>
<keyword evidence="5" id="KW-0430">Lectin</keyword>
<feature type="signal peptide" evidence="11">
    <location>
        <begin position="1"/>
        <end position="24"/>
    </location>
</feature>
<keyword evidence="8" id="KW-0176">Collagen</keyword>
<dbReference type="Gene3D" id="1.20.5.320">
    <property type="entry name" value="6-Phosphogluconate Dehydrogenase, domain 3"/>
    <property type="match status" value="2"/>
</dbReference>
<dbReference type="InterPro" id="IPR008160">
    <property type="entry name" value="Collagen"/>
</dbReference>
<proteinExistence type="predicted"/>
<feature type="domain" description="C-type lectin" evidence="12">
    <location>
        <begin position="400"/>
        <end position="511"/>
    </location>
</feature>
<dbReference type="SUPFAM" id="SSF56436">
    <property type="entry name" value="C-type lectin-like"/>
    <property type="match status" value="2"/>
</dbReference>
<sequence>MALLRHQLCAALLLMEFVLLLAAAESSCPAYAGVPGTPGHNGSPGRDGRDGFPGPKGEKGDPGVGAQGPPGKAGPHGISGLKGDKGNPGTVVENALATQLQSDVKYLTDRLTTVEKGTAADINLIKKLQLDIKHLTDRLSVIEKASRFRIFRNIGGKYYVSDALKADYNNGLKFCTNAGGGIVLPTNDEENNLLMSLHVVLGSSYIMIGTTDKQIEGKFVNMHNQPLTFTKWMKNEPNDYRGNEDCAAIYTDGEWNDVNCDSECEQQMALLKHQLCAALLLMEFVLLLAAAESSCPAYAGVPGTPGHNGSPGRDGRDGFPGSKGEKGDPGAGAQGPPGKIGPPGIAGPKGDKGNPGVTGTAVQSSLLTQLNSDVKYLTGRLTTVEKVLGFRVFKKVGQKYYVSDGLVGNFQKAQKFCSDAGAKIVLPRSEDENKVLISMHVALESAYIYIGATDIKKEGHFVDMSDQPLTFTNWKEKEPNDYKGEEDCTVMYKSGVWNDINCNSDWHVVCEL</sequence>
<evidence type="ECO:0000313" key="13">
    <source>
        <dbReference type="EMBL" id="KAL1280680.1"/>
    </source>
</evidence>
<dbReference type="Proteomes" id="UP001558613">
    <property type="component" value="Unassembled WGS sequence"/>
</dbReference>
<keyword evidence="3" id="KW-0399">Innate immunity</keyword>
<dbReference type="PANTHER" id="PTHR24024:SF15">
    <property type="entry name" value="PULMONARY SURFACTANT-ASSOCIATED PROTEIN D"/>
    <property type="match status" value="1"/>
</dbReference>
<feature type="compositionally biased region" description="Basic and acidic residues" evidence="10">
    <location>
        <begin position="313"/>
        <end position="328"/>
    </location>
</feature>
<dbReference type="InterPro" id="IPR016186">
    <property type="entry name" value="C-type_lectin-like/link_sf"/>
</dbReference>
<feature type="chain" id="PRO_5045201846" description="C-type lectin domain-containing protein" evidence="11">
    <location>
        <begin position="25"/>
        <end position="512"/>
    </location>
</feature>
<reference evidence="13 14" key="1">
    <citation type="submission" date="2023-09" db="EMBL/GenBank/DDBJ databases">
        <authorList>
            <person name="Wang M."/>
        </authorList>
    </citation>
    <scope>NUCLEOTIDE SEQUENCE [LARGE SCALE GENOMIC DNA]</scope>
    <source>
        <strain evidence="13">GT-2023</strain>
        <tissue evidence="13">Liver</tissue>
    </source>
</reference>
<dbReference type="PROSITE" id="PS50041">
    <property type="entry name" value="C_TYPE_LECTIN_2"/>
    <property type="match status" value="2"/>
</dbReference>
<keyword evidence="4 11" id="KW-0732">Signal</keyword>
<evidence type="ECO:0000256" key="6">
    <source>
        <dbReference type="ARBA" id="ARBA00022837"/>
    </source>
</evidence>
<dbReference type="Gene3D" id="3.10.100.10">
    <property type="entry name" value="Mannose-Binding Protein A, subunit A"/>
    <property type="match status" value="2"/>
</dbReference>
<dbReference type="Pfam" id="PF01391">
    <property type="entry name" value="Collagen"/>
    <property type="match status" value="2"/>
</dbReference>
<evidence type="ECO:0000256" key="9">
    <source>
        <dbReference type="ARBA" id="ARBA00023157"/>
    </source>
</evidence>
<protein>
    <recommendedName>
        <fullName evidence="12">C-type lectin domain-containing protein</fullName>
    </recommendedName>
</protein>
<dbReference type="InterPro" id="IPR033990">
    <property type="entry name" value="Collectin_CTLD"/>
</dbReference>
<evidence type="ECO:0000259" key="12">
    <source>
        <dbReference type="PROSITE" id="PS50041"/>
    </source>
</evidence>
<feature type="compositionally biased region" description="Basic and acidic residues" evidence="10">
    <location>
        <begin position="46"/>
        <end position="61"/>
    </location>
</feature>
<dbReference type="InterPro" id="IPR018378">
    <property type="entry name" value="C-type_lectin_CS"/>
</dbReference>
<comment type="subcellular location">
    <subcellularLocation>
        <location evidence="1">Secreted</location>
    </subcellularLocation>
</comment>
<evidence type="ECO:0000313" key="14">
    <source>
        <dbReference type="Proteomes" id="UP001558613"/>
    </source>
</evidence>
<dbReference type="InterPro" id="IPR051077">
    <property type="entry name" value="Ca-dependent_lectin"/>
</dbReference>
<name>A0ABR3NUH3_9TELE</name>
<comment type="caution">
    <text evidence="13">The sequence shown here is derived from an EMBL/GenBank/DDBJ whole genome shotgun (WGS) entry which is preliminary data.</text>
</comment>
<feature type="region of interest" description="Disordered" evidence="10">
    <location>
        <begin position="302"/>
        <end position="360"/>
    </location>
</feature>
<dbReference type="CDD" id="cd03591">
    <property type="entry name" value="CLECT_collectin_like"/>
    <property type="match status" value="1"/>
</dbReference>
<dbReference type="PROSITE" id="PS00615">
    <property type="entry name" value="C_TYPE_LECTIN_1"/>
    <property type="match status" value="1"/>
</dbReference>
<evidence type="ECO:0000256" key="5">
    <source>
        <dbReference type="ARBA" id="ARBA00022734"/>
    </source>
</evidence>
<feature type="domain" description="C-type lectin" evidence="12">
    <location>
        <begin position="158"/>
        <end position="263"/>
    </location>
</feature>
<dbReference type="Pfam" id="PF00059">
    <property type="entry name" value="Lectin_C"/>
    <property type="match status" value="2"/>
</dbReference>
<keyword evidence="14" id="KW-1185">Reference proteome</keyword>
<evidence type="ECO:0000256" key="10">
    <source>
        <dbReference type="SAM" id="MobiDB-lite"/>
    </source>
</evidence>
<organism evidence="13 14">
    <name type="scientific">Cirrhinus molitorella</name>
    <name type="common">mud carp</name>
    <dbReference type="NCBI Taxonomy" id="172907"/>
    <lineage>
        <taxon>Eukaryota</taxon>
        <taxon>Metazoa</taxon>
        <taxon>Chordata</taxon>
        <taxon>Craniata</taxon>
        <taxon>Vertebrata</taxon>
        <taxon>Euteleostomi</taxon>
        <taxon>Actinopterygii</taxon>
        <taxon>Neopterygii</taxon>
        <taxon>Teleostei</taxon>
        <taxon>Ostariophysi</taxon>
        <taxon>Cypriniformes</taxon>
        <taxon>Cyprinidae</taxon>
        <taxon>Labeoninae</taxon>
        <taxon>Labeonini</taxon>
        <taxon>Cirrhinus</taxon>
    </lineage>
</organism>
<dbReference type="InterPro" id="IPR016187">
    <property type="entry name" value="CTDL_fold"/>
</dbReference>
<dbReference type="EMBL" id="JAYMGO010000002">
    <property type="protein sequence ID" value="KAL1280680.1"/>
    <property type="molecule type" value="Genomic_DNA"/>
</dbReference>
<evidence type="ECO:0000256" key="4">
    <source>
        <dbReference type="ARBA" id="ARBA00022729"/>
    </source>
</evidence>
<feature type="compositionally biased region" description="Low complexity" evidence="10">
    <location>
        <begin position="336"/>
        <end position="348"/>
    </location>
</feature>
<gene>
    <name evidence="13" type="ORF">QQF64_015280</name>
</gene>
<keyword evidence="7" id="KW-0391">Immunity</keyword>
<evidence type="ECO:0000256" key="8">
    <source>
        <dbReference type="ARBA" id="ARBA00023119"/>
    </source>
</evidence>